<proteinExistence type="predicted"/>
<evidence type="ECO:0000313" key="2">
    <source>
        <dbReference type="Proteomes" id="UP000245946"/>
    </source>
</evidence>
<dbReference type="Proteomes" id="UP000245946">
    <property type="component" value="Unassembled WGS sequence"/>
</dbReference>
<protein>
    <submittedName>
        <fullName evidence="1">Uncharacterized protein</fullName>
    </submittedName>
</protein>
<reference evidence="1 2" key="1">
    <citation type="journal article" date="2018" name="Mol. Biol. Evol.">
        <title>Broad Genomic Sampling Reveals a Smut Pathogenic Ancestry of the Fungal Clade Ustilaginomycotina.</title>
        <authorList>
            <person name="Kijpornyongpan T."/>
            <person name="Mondo S.J."/>
            <person name="Barry K."/>
            <person name="Sandor L."/>
            <person name="Lee J."/>
            <person name="Lipzen A."/>
            <person name="Pangilinan J."/>
            <person name="LaButti K."/>
            <person name="Hainaut M."/>
            <person name="Henrissat B."/>
            <person name="Grigoriev I.V."/>
            <person name="Spatafora J.W."/>
            <person name="Aime M.C."/>
        </authorList>
    </citation>
    <scope>NUCLEOTIDE SEQUENCE [LARGE SCALE GENOMIC DNA]</scope>
    <source>
        <strain evidence="1 2">MCA 4186</strain>
    </source>
</reference>
<keyword evidence="2" id="KW-1185">Reference proteome</keyword>
<dbReference type="GeneID" id="37267112"/>
<dbReference type="RefSeq" id="XP_025599569.1">
    <property type="nucleotide sequence ID" value="XM_025739566.1"/>
</dbReference>
<name>A0A316ZC61_9BASI</name>
<gene>
    <name evidence="1" type="ORF">FA09DRAFT_225092</name>
</gene>
<dbReference type="EMBL" id="KZ819288">
    <property type="protein sequence ID" value="PWN99290.1"/>
    <property type="molecule type" value="Genomic_DNA"/>
</dbReference>
<evidence type="ECO:0000313" key="1">
    <source>
        <dbReference type="EMBL" id="PWN99290.1"/>
    </source>
</evidence>
<sequence length="234" mass="25336">MLLVRPRCCTSRVCTAQLSRQKQCADVSREYRFCAGSARTASLRHRIDKSRRQSPGCPCGCPGEGHCSTSVGRRHEECVGRSAWHRSGWGLRDGAPHGLRHAKWIGTQPVPMRQGTGFGWRRALGAAGTAQLGRRCTKLRTSCAPRRTLRRAAAGAAPMRICATASSCKLRRSEVGGALRRRRSPSMLACGTSAGRRRCLRHPMTQAASCLAVDDAASTSRTGTRECAHAHATS</sequence>
<accession>A0A316ZC61</accession>
<organism evidence="1 2">
    <name type="scientific">Tilletiopsis washingtonensis</name>
    <dbReference type="NCBI Taxonomy" id="58919"/>
    <lineage>
        <taxon>Eukaryota</taxon>
        <taxon>Fungi</taxon>
        <taxon>Dikarya</taxon>
        <taxon>Basidiomycota</taxon>
        <taxon>Ustilaginomycotina</taxon>
        <taxon>Exobasidiomycetes</taxon>
        <taxon>Entylomatales</taxon>
        <taxon>Entylomatales incertae sedis</taxon>
        <taxon>Tilletiopsis</taxon>
    </lineage>
</organism>
<dbReference type="AlphaFoldDB" id="A0A316ZC61"/>